<dbReference type="PANTHER" id="PTHR39184">
    <property type="match status" value="1"/>
</dbReference>
<dbReference type="Gene3D" id="3.30.420.240">
    <property type="match status" value="1"/>
</dbReference>
<dbReference type="PANTHER" id="PTHR39184:SF1">
    <property type="entry name" value="PBSX PHAGE TERMINASE LARGE SUBUNIT"/>
    <property type="match status" value="1"/>
</dbReference>
<reference evidence="2" key="1">
    <citation type="journal article" date="2015" name="Nature">
        <title>Complex archaea that bridge the gap between prokaryotes and eukaryotes.</title>
        <authorList>
            <person name="Spang A."/>
            <person name="Saw J.H."/>
            <person name="Jorgensen S.L."/>
            <person name="Zaremba-Niedzwiedzka K."/>
            <person name="Martijn J."/>
            <person name="Lind A.E."/>
            <person name="van Eijk R."/>
            <person name="Schleper C."/>
            <person name="Guy L."/>
            <person name="Ettema T.J."/>
        </authorList>
    </citation>
    <scope>NUCLEOTIDE SEQUENCE</scope>
</reference>
<sequence length="444" mass="51657">MKLKLPKILNIPVKLLPMIVKWMLFRYFLLEGGRSGAKSQSIARWLLYLAEQHKLKIVCGRETQTSIEESVYTIFCELIRKHKLAYHILATEIRHIKTGSKFKFRGFREQGRHNIKGLEDVDILWIDEAQAITKDTLDIVIPTIRKDSSKVIFSMNRFTEEDAVYNKFWNRPDCLHIYINYLENQHCPQKMIDEANICKELNIEDYDHIWLGKPRKDGGILKVVTPAMYEALKGIQIHRPLSKRLLTGDPSLGGDECVAYIINENGRKLDELFLHERDEMKIAGCWVALANRNGVTDYVIDVIGFKGIADRIRELVPGKRKEGGLKCNMIEIKGSQASSKPKDYLNLRAEIHMYTMQEIVDKNVEYFDDPVMRKQLCDIWIKKLGSRLLKIEGKPDIRKRCQYSPDRSDAYNQGIWGLQFCRPWTKKDAYDMDEEEVNTNWQAA</sequence>
<dbReference type="InterPro" id="IPR027417">
    <property type="entry name" value="P-loop_NTPase"/>
</dbReference>
<accession>A0A0F9J2U8</accession>
<evidence type="ECO:0000259" key="1">
    <source>
        <dbReference type="Pfam" id="PF04466"/>
    </source>
</evidence>
<organism evidence="2">
    <name type="scientific">marine sediment metagenome</name>
    <dbReference type="NCBI Taxonomy" id="412755"/>
    <lineage>
        <taxon>unclassified sequences</taxon>
        <taxon>metagenomes</taxon>
        <taxon>ecological metagenomes</taxon>
    </lineage>
</organism>
<dbReference type="EMBL" id="LAZR01010983">
    <property type="protein sequence ID" value="KKM64024.1"/>
    <property type="molecule type" value="Genomic_DNA"/>
</dbReference>
<name>A0A0F9J2U8_9ZZZZ</name>
<dbReference type="AlphaFoldDB" id="A0A0F9J2U8"/>
<dbReference type="InterPro" id="IPR052380">
    <property type="entry name" value="Viral_DNA_packaging_terminase"/>
</dbReference>
<dbReference type="Gene3D" id="3.40.50.300">
    <property type="entry name" value="P-loop containing nucleotide triphosphate hydrolases"/>
    <property type="match status" value="1"/>
</dbReference>
<dbReference type="Pfam" id="PF04466">
    <property type="entry name" value="Terminase_3"/>
    <property type="match status" value="1"/>
</dbReference>
<protein>
    <recommendedName>
        <fullName evidence="1">Phage terminase large subunit N-terminal domain-containing protein</fullName>
    </recommendedName>
</protein>
<feature type="domain" description="Phage terminase large subunit N-terminal" evidence="1">
    <location>
        <begin position="27"/>
        <end position="212"/>
    </location>
</feature>
<comment type="caution">
    <text evidence="2">The sequence shown here is derived from an EMBL/GenBank/DDBJ whole genome shotgun (WGS) entry which is preliminary data.</text>
</comment>
<proteinExistence type="predicted"/>
<evidence type="ECO:0000313" key="2">
    <source>
        <dbReference type="EMBL" id="KKM64024.1"/>
    </source>
</evidence>
<gene>
    <name evidence="2" type="ORF">LCGC14_1505590</name>
</gene>
<dbReference type="InterPro" id="IPR035412">
    <property type="entry name" value="Terminase_L_N"/>
</dbReference>